<evidence type="ECO:0000256" key="1">
    <source>
        <dbReference type="ARBA" id="ARBA00022460"/>
    </source>
</evidence>
<feature type="signal peptide" evidence="3">
    <location>
        <begin position="1"/>
        <end position="34"/>
    </location>
</feature>
<dbReference type="InterPro" id="IPR000618">
    <property type="entry name" value="Insect_cuticle"/>
</dbReference>
<keyword evidence="5" id="KW-1185">Reference proteome</keyword>
<accession>A0A653D7U9</accession>
<evidence type="ECO:0000313" key="4">
    <source>
        <dbReference type="EMBL" id="VEN55631.1"/>
    </source>
</evidence>
<dbReference type="PANTHER" id="PTHR12236:SF95">
    <property type="entry name" value="CUTICULAR PROTEIN 76BD, ISOFORM C-RELATED"/>
    <property type="match status" value="1"/>
</dbReference>
<proteinExistence type="predicted"/>
<dbReference type="OrthoDB" id="6348134at2759"/>
<keyword evidence="1 2" id="KW-0193">Cuticle</keyword>
<dbReference type="Proteomes" id="UP000410492">
    <property type="component" value="Unassembled WGS sequence"/>
</dbReference>
<dbReference type="GO" id="GO:0005615">
    <property type="term" value="C:extracellular space"/>
    <property type="evidence" value="ECO:0007669"/>
    <property type="project" value="TreeGrafter"/>
</dbReference>
<dbReference type="PROSITE" id="PS00233">
    <property type="entry name" value="CHIT_BIND_RR_1"/>
    <property type="match status" value="1"/>
</dbReference>
<reference evidence="4 5" key="1">
    <citation type="submission" date="2019-01" db="EMBL/GenBank/DDBJ databases">
        <authorList>
            <person name="Sayadi A."/>
        </authorList>
    </citation>
    <scope>NUCLEOTIDE SEQUENCE [LARGE SCALE GENOMIC DNA]</scope>
</reference>
<dbReference type="Pfam" id="PF00379">
    <property type="entry name" value="Chitin_bind_4"/>
    <property type="match status" value="1"/>
</dbReference>
<dbReference type="InterPro" id="IPR051217">
    <property type="entry name" value="Insect_Cuticle_Struc_Prot"/>
</dbReference>
<dbReference type="GO" id="GO:0031012">
    <property type="term" value="C:extracellular matrix"/>
    <property type="evidence" value="ECO:0007669"/>
    <property type="project" value="TreeGrafter"/>
</dbReference>
<dbReference type="PRINTS" id="PR00947">
    <property type="entry name" value="CUTICLE"/>
</dbReference>
<evidence type="ECO:0000256" key="2">
    <source>
        <dbReference type="PROSITE-ProRule" id="PRU00497"/>
    </source>
</evidence>
<dbReference type="AlphaFoldDB" id="A0A653D7U9"/>
<name>A0A653D7U9_CALMS</name>
<dbReference type="EMBL" id="CAACVG010010365">
    <property type="protein sequence ID" value="VEN55631.1"/>
    <property type="molecule type" value="Genomic_DNA"/>
</dbReference>
<gene>
    <name evidence="4" type="ORF">CALMAC_LOCUS14763</name>
</gene>
<sequence>MYTISYVTKGGMQNKAVLFLWILTTVLHISKTSGDHLEHHDHYDYPRYKFGYGVHDPHTGDQHSHHETRDGDVVKGYYTVADPDGTLRTVYYTADDHHGFRAVVKKSGIAVHPEVHHGYGAGHHGYHHPAAYGIDHHEAY</sequence>
<dbReference type="PANTHER" id="PTHR12236">
    <property type="entry name" value="STRUCTURAL CONTITUENT OF CUTICLE"/>
    <property type="match status" value="1"/>
</dbReference>
<protein>
    <submittedName>
        <fullName evidence="4">Uncharacterized protein</fullName>
    </submittedName>
</protein>
<feature type="chain" id="PRO_5024913364" evidence="3">
    <location>
        <begin position="35"/>
        <end position="140"/>
    </location>
</feature>
<keyword evidence="3" id="KW-0732">Signal</keyword>
<evidence type="ECO:0000256" key="3">
    <source>
        <dbReference type="SAM" id="SignalP"/>
    </source>
</evidence>
<dbReference type="PROSITE" id="PS51155">
    <property type="entry name" value="CHIT_BIND_RR_2"/>
    <property type="match status" value="1"/>
</dbReference>
<organism evidence="4 5">
    <name type="scientific">Callosobruchus maculatus</name>
    <name type="common">Southern cowpea weevil</name>
    <name type="synonym">Pulse bruchid</name>
    <dbReference type="NCBI Taxonomy" id="64391"/>
    <lineage>
        <taxon>Eukaryota</taxon>
        <taxon>Metazoa</taxon>
        <taxon>Ecdysozoa</taxon>
        <taxon>Arthropoda</taxon>
        <taxon>Hexapoda</taxon>
        <taxon>Insecta</taxon>
        <taxon>Pterygota</taxon>
        <taxon>Neoptera</taxon>
        <taxon>Endopterygota</taxon>
        <taxon>Coleoptera</taxon>
        <taxon>Polyphaga</taxon>
        <taxon>Cucujiformia</taxon>
        <taxon>Chrysomeloidea</taxon>
        <taxon>Chrysomelidae</taxon>
        <taxon>Bruchinae</taxon>
        <taxon>Bruchini</taxon>
        <taxon>Callosobruchus</taxon>
    </lineage>
</organism>
<dbReference type="InterPro" id="IPR031311">
    <property type="entry name" value="CHIT_BIND_RR_consensus"/>
</dbReference>
<dbReference type="GO" id="GO:0042302">
    <property type="term" value="F:structural constituent of cuticle"/>
    <property type="evidence" value="ECO:0007669"/>
    <property type="project" value="UniProtKB-UniRule"/>
</dbReference>
<evidence type="ECO:0000313" key="5">
    <source>
        <dbReference type="Proteomes" id="UP000410492"/>
    </source>
</evidence>